<name>A0A392RLE0_9FABA</name>
<reference evidence="1 2" key="1">
    <citation type="journal article" date="2018" name="Front. Plant Sci.">
        <title>Red Clover (Trifolium pratense) and Zigzag Clover (T. medium) - A Picture of Genomic Similarities and Differences.</title>
        <authorList>
            <person name="Dluhosova J."/>
            <person name="Istvanek J."/>
            <person name="Nedelnik J."/>
            <person name="Repkova J."/>
        </authorList>
    </citation>
    <scope>NUCLEOTIDE SEQUENCE [LARGE SCALE GENOMIC DNA]</scope>
    <source>
        <strain evidence="2">cv. 10/8</strain>
        <tissue evidence="1">Leaf</tissue>
    </source>
</reference>
<dbReference type="EMBL" id="LXQA010244783">
    <property type="protein sequence ID" value="MCI37451.1"/>
    <property type="molecule type" value="Genomic_DNA"/>
</dbReference>
<organism evidence="1 2">
    <name type="scientific">Trifolium medium</name>
    <dbReference type="NCBI Taxonomy" id="97028"/>
    <lineage>
        <taxon>Eukaryota</taxon>
        <taxon>Viridiplantae</taxon>
        <taxon>Streptophyta</taxon>
        <taxon>Embryophyta</taxon>
        <taxon>Tracheophyta</taxon>
        <taxon>Spermatophyta</taxon>
        <taxon>Magnoliopsida</taxon>
        <taxon>eudicotyledons</taxon>
        <taxon>Gunneridae</taxon>
        <taxon>Pentapetalae</taxon>
        <taxon>rosids</taxon>
        <taxon>fabids</taxon>
        <taxon>Fabales</taxon>
        <taxon>Fabaceae</taxon>
        <taxon>Papilionoideae</taxon>
        <taxon>50 kb inversion clade</taxon>
        <taxon>NPAAA clade</taxon>
        <taxon>Hologalegina</taxon>
        <taxon>IRL clade</taxon>
        <taxon>Trifolieae</taxon>
        <taxon>Trifolium</taxon>
    </lineage>
</organism>
<dbReference type="AlphaFoldDB" id="A0A392RLE0"/>
<sequence>SLMDHHSVVPVEDLGPVRWEKSEGELLKCDVDVAFVVSYGVTSMSLYFRDTNGHYVAALTQW</sequence>
<proteinExistence type="predicted"/>
<protein>
    <submittedName>
        <fullName evidence="1">Uncharacterized protein</fullName>
    </submittedName>
</protein>
<keyword evidence="2" id="KW-1185">Reference proteome</keyword>
<accession>A0A392RLE0</accession>
<comment type="caution">
    <text evidence="1">The sequence shown here is derived from an EMBL/GenBank/DDBJ whole genome shotgun (WGS) entry which is preliminary data.</text>
</comment>
<dbReference type="Proteomes" id="UP000265520">
    <property type="component" value="Unassembled WGS sequence"/>
</dbReference>
<feature type="non-terminal residue" evidence="1">
    <location>
        <position position="1"/>
    </location>
</feature>
<evidence type="ECO:0000313" key="2">
    <source>
        <dbReference type="Proteomes" id="UP000265520"/>
    </source>
</evidence>
<evidence type="ECO:0000313" key="1">
    <source>
        <dbReference type="EMBL" id="MCI37451.1"/>
    </source>
</evidence>